<dbReference type="Proteomes" id="UP000054007">
    <property type="component" value="Unassembled WGS sequence"/>
</dbReference>
<protein>
    <submittedName>
        <fullName evidence="1">Uncharacterized protein</fullName>
    </submittedName>
</protein>
<dbReference type="AlphaFoldDB" id="A0A0D7AX52"/>
<accession>A0A0D7AX52</accession>
<sequence length="127" mass="13864">MCMERRAAEERLNSLAGAWGAILAQAKVNASYTYRGSNSQKWAVPTLIGQWIDARHKPDATTRSLEAARHEGDCALSLGEDLLLANNALRSVVDAVDFASNASLKKTSNVMVLLWLVFAACLVKWMA</sequence>
<evidence type="ECO:0000313" key="2">
    <source>
        <dbReference type="Proteomes" id="UP000054007"/>
    </source>
</evidence>
<gene>
    <name evidence="1" type="ORF">CYLTODRAFT_415145</name>
</gene>
<name>A0A0D7AX52_9AGAR</name>
<reference evidence="1 2" key="1">
    <citation type="journal article" date="2015" name="Fungal Genet. Biol.">
        <title>Evolution of novel wood decay mechanisms in Agaricales revealed by the genome sequences of Fistulina hepatica and Cylindrobasidium torrendii.</title>
        <authorList>
            <person name="Floudas D."/>
            <person name="Held B.W."/>
            <person name="Riley R."/>
            <person name="Nagy L.G."/>
            <person name="Koehler G."/>
            <person name="Ransdell A.S."/>
            <person name="Younus H."/>
            <person name="Chow J."/>
            <person name="Chiniquy J."/>
            <person name="Lipzen A."/>
            <person name="Tritt A."/>
            <person name="Sun H."/>
            <person name="Haridas S."/>
            <person name="LaButti K."/>
            <person name="Ohm R.A."/>
            <person name="Kues U."/>
            <person name="Blanchette R.A."/>
            <person name="Grigoriev I.V."/>
            <person name="Minto R.E."/>
            <person name="Hibbett D.S."/>
        </authorList>
    </citation>
    <scope>NUCLEOTIDE SEQUENCE [LARGE SCALE GENOMIC DNA]</scope>
    <source>
        <strain evidence="1 2">FP15055 ss-10</strain>
    </source>
</reference>
<evidence type="ECO:0000313" key="1">
    <source>
        <dbReference type="EMBL" id="KIY61861.1"/>
    </source>
</evidence>
<organism evidence="1 2">
    <name type="scientific">Cylindrobasidium torrendii FP15055 ss-10</name>
    <dbReference type="NCBI Taxonomy" id="1314674"/>
    <lineage>
        <taxon>Eukaryota</taxon>
        <taxon>Fungi</taxon>
        <taxon>Dikarya</taxon>
        <taxon>Basidiomycota</taxon>
        <taxon>Agaricomycotina</taxon>
        <taxon>Agaricomycetes</taxon>
        <taxon>Agaricomycetidae</taxon>
        <taxon>Agaricales</taxon>
        <taxon>Marasmiineae</taxon>
        <taxon>Physalacriaceae</taxon>
        <taxon>Cylindrobasidium</taxon>
    </lineage>
</organism>
<proteinExistence type="predicted"/>
<dbReference type="EMBL" id="KN880859">
    <property type="protein sequence ID" value="KIY61861.1"/>
    <property type="molecule type" value="Genomic_DNA"/>
</dbReference>
<keyword evidence="2" id="KW-1185">Reference proteome</keyword>